<dbReference type="Pfam" id="PF00483">
    <property type="entry name" value="NTP_transferase"/>
    <property type="match status" value="1"/>
</dbReference>
<evidence type="ECO:0000256" key="3">
    <source>
        <dbReference type="ARBA" id="ARBA00022490"/>
    </source>
</evidence>
<comment type="subcellular location">
    <subcellularLocation>
        <location evidence="1">Cytoplasm</location>
        <location evidence="1">Cytosol</location>
    </subcellularLocation>
</comment>
<dbReference type="CDD" id="cd04198">
    <property type="entry name" value="eIF-2B_gamma_N"/>
    <property type="match status" value="1"/>
</dbReference>
<sequence>MTSCEFQAVILAAGRGTRLPEVLGDAPKCLLPVGPYPLIWYPLNMLSRHNFTGKPINYKSTSMPENCLLFTEVIIVVLEQDKVEVQQALERTPLKVKIDYATIPNDSDFGTADSLRYIHDKIKSDFLVVSCDIVSNISLYPLINKFRSDDAALALVLFKSGFESDVVMPGPKTKHKPERDIIGVHPATQRLAFVFAASDCEDTLNLQHYLLKNRGQLDVYSRLTDAHIYVLKKWVIDYLHRKENISTFKGEFLPHLIKKQYYRRTPKAMPDTTSDLNVTTKHDDNILHYATHTVVDQKLTQASLFNQSLSHVPYHGDVIRCFAVQAPQDTIGVRINNTLSFLAINRKLAGIWSELCGETHSLIAPGAVVKSTQTKDIIVADNAKLSEKTSLNCSVFGSNSIVNPKNIVNNSIIMSNVVVEEGCNINNCIIGHRAHVKSGSVLNNCLIGPNYVVEEQTKSQSLHLSNDDQYMEIDIQ</sequence>
<evidence type="ECO:0000256" key="1">
    <source>
        <dbReference type="ARBA" id="ARBA00004514"/>
    </source>
</evidence>
<dbReference type="AlphaFoldDB" id="A0AAD4JZW9"/>
<dbReference type="GO" id="GO:0002183">
    <property type="term" value="P:cytoplasmic translational initiation"/>
    <property type="evidence" value="ECO:0007669"/>
    <property type="project" value="TreeGrafter"/>
</dbReference>
<evidence type="ECO:0000259" key="11">
    <source>
        <dbReference type="Pfam" id="PF24894"/>
    </source>
</evidence>
<dbReference type="CDD" id="cd04652">
    <property type="entry name" value="LbH_eIF2B_gamma_C"/>
    <property type="match status" value="1"/>
</dbReference>
<dbReference type="GO" id="GO:0003743">
    <property type="term" value="F:translation initiation factor activity"/>
    <property type="evidence" value="ECO:0007669"/>
    <property type="project" value="UniProtKB-KW"/>
</dbReference>
<dbReference type="PANTHER" id="PTHR45989">
    <property type="entry name" value="TRANSLATION INITIATION FACTOR EIF-2B SUBUNIT GAMMA"/>
    <property type="match status" value="1"/>
</dbReference>
<evidence type="ECO:0000256" key="4">
    <source>
        <dbReference type="ARBA" id="ARBA00022540"/>
    </source>
</evidence>
<accession>A0AAD4JZW9</accession>
<dbReference type="Gene3D" id="3.90.550.10">
    <property type="entry name" value="Spore Coat Polysaccharide Biosynthesis Protein SpsA, Chain A"/>
    <property type="match status" value="1"/>
</dbReference>
<dbReference type="Proteomes" id="UP001200034">
    <property type="component" value="Unassembled WGS sequence"/>
</dbReference>
<keyword evidence="4" id="KW-0396">Initiation factor</keyword>
<dbReference type="InterPro" id="IPR005835">
    <property type="entry name" value="NTP_transferase_dom"/>
</dbReference>
<dbReference type="GO" id="GO:0005851">
    <property type="term" value="C:eukaryotic translation initiation factor 2B complex"/>
    <property type="evidence" value="ECO:0007669"/>
    <property type="project" value="TreeGrafter"/>
</dbReference>
<gene>
    <name evidence="12" type="ORF">KR093_004611</name>
</gene>
<evidence type="ECO:0000256" key="5">
    <source>
        <dbReference type="ARBA" id="ARBA00022917"/>
    </source>
</evidence>
<evidence type="ECO:0000256" key="9">
    <source>
        <dbReference type="ARBA" id="ARBA00046432"/>
    </source>
</evidence>
<protein>
    <recommendedName>
        <fullName evidence="6">Translation initiation factor eIF2B subunit gamma</fullName>
    </recommendedName>
    <alternativeName>
        <fullName evidence="7">eIF2B GDP-GTP exchange factor subunit gamma</fullName>
    </alternativeName>
</protein>
<comment type="subunit">
    <text evidence="9">Component of the translation initiation factor 2B (eIF2B) complex which is a heterodecamer of two sets of five different subunits: alpha, beta, gamma, delta and epsilon. Subunits alpha, beta and delta comprise a regulatory subcomplex and subunits epsilon and gamma comprise a catalytic subcomplex. Within the complex, the hexameric regulatory complex resides at the center, with the two heterodimeric catalytic subcomplexes bound on opposite sides.</text>
</comment>
<evidence type="ECO:0000256" key="2">
    <source>
        <dbReference type="ARBA" id="ARBA00007878"/>
    </source>
</evidence>
<dbReference type="GO" id="GO:0005829">
    <property type="term" value="C:cytosol"/>
    <property type="evidence" value="ECO:0007669"/>
    <property type="project" value="UniProtKB-SubCell"/>
</dbReference>
<comment type="caution">
    <text evidence="12">The sequence shown here is derived from an EMBL/GenBank/DDBJ whole genome shotgun (WGS) entry which is preliminary data.</text>
</comment>
<feature type="domain" description="Glucose-1-phosphate adenylyltransferase/Bifunctional protein GlmU-like C-terminal hexapeptide" evidence="11">
    <location>
        <begin position="392"/>
        <end position="441"/>
    </location>
</feature>
<proteinExistence type="inferred from homology"/>
<organism evidence="12 13">
    <name type="scientific">Drosophila rubida</name>
    <dbReference type="NCBI Taxonomy" id="30044"/>
    <lineage>
        <taxon>Eukaryota</taxon>
        <taxon>Metazoa</taxon>
        <taxon>Ecdysozoa</taxon>
        <taxon>Arthropoda</taxon>
        <taxon>Hexapoda</taxon>
        <taxon>Insecta</taxon>
        <taxon>Pterygota</taxon>
        <taxon>Neoptera</taxon>
        <taxon>Endopterygota</taxon>
        <taxon>Diptera</taxon>
        <taxon>Brachycera</taxon>
        <taxon>Muscomorpha</taxon>
        <taxon>Ephydroidea</taxon>
        <taxon>Drosophilidae</taxon>
        <taxon>Drosophila</taxon>
    </lineage>
</organism>
<dbReference type="InterPro" id="IPR029044">
    <property type="entry name" value="Nucleotide-diphossugar_trans"/>
</dbReference>
<dbReference type="InterPro" id="IPR056818">
    <property type="entry name" value="GlmU/GlgC-like_hexapep"/>
</dbReference>
<evidence type="ECO:0000313" key="12">
    <source>
        <dbReference type="EMBL" id="KAH8370667.1"/>
    </source>
</evidence>
<keyword evidence="13" id="KW-1185">Reference proteome</keyword>
<evidence type="ECO:0000313" key="13">
    <source>
        <dbReference type="Proteomes" id="UP001200034"/>
    </source>
</evidence>
<dbReference type="SUPFAM" id="SSF53448">
    <property type="entry name" value="Nucleotide-diphospho-sugar transferases"/>
    <property type="match status" value="1"/>
</dbReference>
<reference evidence="12" key="1">
    <citation type="journal article" date="2021" name="Mol. Ecol. Resour.">
        <title>Phylogenomic analyses of the genus Drosophila reveals genomic signals of climate adaptation.</title>
        <authorList>
            <person name="Li F."/>
            <person name="Rane R.V."/>
            <person name="Luria V."/>
            <person name="Xiong Z."/>
            <person name="Chen J."/>
            <person name="Li Z."/>
            <person name="Catullo R.A."/>
            <person name="Griffin P.C."/>
            <person name="Schiffer M."/>
            <person name="Pearce S."/>
            <person name="Lee S.F."/>
            <person name="McElroy K."/>
            <person name="Stocker A."/>
            <person name="Shirriffs J."/>
            <person name="Cockerell F."/>
            <person name="Coppin C."/>
            <person name="Sgro C.M."/>
            <person name="Karger A."/>
            <person name="Cain J.W."/>
            <person name="Weber J.A."/>
            <person name="Santpere G."/>
            <person name="Kirschner M.W."/>
            <person name="Hoffmann A.A."/>
            <person name="Oakeshott J.G."/>
            <person name="Zhang G."/>
        </authorList>
    </citation>
    <scope>NUCLEOTIDE SEQUENCE</scope>
    <source>
        <strain evidence="12">BGI-SZ-2011g</strain>
    </source>
</reference>
<dbReference type="InterPro" id="IPR051960">
    <property type="entry name" value="eIF2B_gamma"/>
</dbReference>
<evidence type="ECO:0000256" key="8">
    <source>
        <dbReference type="ARBA" id="ARBA00045373"/>
    </source>
</evidence>
<comment type="function">
    <text evidence="8">Acts as a component of the translation initiation factor 2B (eIF2B) complex, which catalyzes the exchange of GDP for GTP on the eukaryotic initiation factor 2 (eIF2) complex gamma subunit. Its guanine nucleotide exchange factor activity is repressed when bound to eIF2 complex phosphorylated on the alpha subunit, thereby limiting the amount of methionyl-initiator methionine tRNA available to the ribosome and consequently global translation is repressed.</text>
</comment>
<dbReference type="Pfam" id="PF24894">
    <property type="entry name" value="Hexapep_GlmU"/>
    <property type="match status" value="1"/>
</dbReference>
<keyword evidence="3" id="KW-0963">Cytoplasm</keyword>
<dbReference type="Gene3D" id="2.160.10.10">
    <property type="entry name" value="Hexapeptide repeat proteins"/>
    <property type="match status" value="1"/>
</dbReference>
<comment type="similarity">
    <text evidence="2">Belongs to the eIF-2B gamma/epsilon subunits family.</text>
</comment>
<dbReference type="PANTHER" id="PTHR45989:SF1">
    <property type="entry name" value="TRANSLATION INITIATION FACTOR EIF-2B SUBUNIT GAMMA"/>
    <property type="match status" value="1"/>
</dbReference>
<dbReference type="GO" id="GO:0005085">
    <property type="term" value="F:guanyl-nucleotide exchange factor activity"/>
    <property type="evidence" value="ECO:0007669"/>
    <property type="project" value="TreeGrafter"/>
</dbReference>
<evidence type="ECO:0000256" key="7">
    <source>
        <dbReference type="ARBA" id="ARBA00044229"/>
    </source>
</evidence>
<keyword evidence="5" id="KW-0648">Protein biosynthesis</keyword>
<evidence type="ECO:0000259" key="10">
    <source>
        <dbReference type="Pfam" id="PF00483"/>
    </source>
</evidence>
<dbReference type="EMBL" id="JAJJHW010002585">
    <property type="protein sequence ID" value="KAH8370667.1"/>
    <property type="molecule type" value="Genomic_DNA"/>
</dbReference>
<evidence type="ECO:0000256" key="6">
    <source>
        <dbReference type="ARBA" id="ARBA00044196"/>
    </source>
</evidence>
<name>A0AAD4JZW9_9MUSC</name>
<feature type="domain" description="Nucleotidyl transferase" evidence="10">
    <location>
        <begin position="8"/>
        <end position="156"/>
    </location>
</feature>